<dbReference type="SMART" id="SM01266">
    <property type="entry name" value="Mac"/>
    <property type="match status" value="1"/>
</dbReference>
<evidence type="ECO:0000256" key="2">
    <source>
        <dbReference type="ARBA" id="ARBA00022679"/>
    </source>
</evidence>
<name>A0A1I3C0K1_9EURY</name>
<dbReference type="InterPro" id="IPR018357">
    <property type="entry name" value="Hexapep_transf_CS"/>
</dbReference>
<dbReference type="GO" id="GO:0016407">
    <property type="term" value="F:acetyltransferase activity"/>
    <property type="evidence" value="ECO:0007669"/>
    <property type="project" value="InterPro"/>
</dbReference>
<sequence>MTDEKTRMLSGDPYDATDPELAAERERARDLTARYNRTAASDDETRRELLSELFGSVGEGAAVEPPFRCDYGYNVHVGDDFYANFDCVLLDVRRIEIGRNCLVGPGTHVYTATHPIDAGKRSEGLESGEPVTIGDDVWIGGKAVINPGVTVGDGSVIASGAVVVEDVPAGVVVGGNPATVVRELDGGE</sequence>
<gene>
    <name evidence="5" type="ORF">SAMN04488066_11745</name>
</gene>
<dbReference type="RefSeq" id="WP_149785159.1">
    <property type="nucleotide sequence ID" value="NZ_BAAADP010000001.1"/>
</dbReference>
<dbReference type="PANTHER" id="PTHR23416:SF23">
    <property type="entry name" value="ACETYLTRANSFERASE C18B11.09C-RELATED"/>
    <property type="match status" value="1"/>
</dbReference>
<evidence type="ECO:0000313" key="5">
    <source>
        <dbReference type="EMBL" id="SFH68138.1"/>
    </source>
</evidence>
<dbReference type="FunFam" id="2.160.10.10:FF:000008">
    <property type="entry name" value="Maltose O-acetyltransferase"/>
    <property type="match status" value="1"/>
</dbReference>
<dbReference type="Pfam" id="PF00132">
    <property type="entry name" value="Hexapep"/>
    <property type="match status" value="1"/>
</dbReference>
<feature type="region of interest" description="Disordered" evidence="3">
    <location>
        <begin position="1"/>
        <end position="23"/>
    </location>
</feature>
<accession>A0A1I3C0K1</accession>
<keyword evidence="2 5" id="KW-0808">Transferase</keyword>
<dbReference type="Gene3D" id="2.160.10.10">
    <property type="entry name" value="Hexapeptide repeat proteins"/>
    <property type="match status" value="1"/>
</dbReference>
<evidence type="ECO:0000256" key="1">
    <source>
        <dbReference type="ARBA" id="ARBA00007274"/>
    </source>
</evidence>
<evidence type="ECO:0000259" key="4">
    <source>
        <dbReference type="SMART" id="SM01266"/>
    </source>
</evidence>
<dbReference type="AlphaFoldDB" id="A0A1I3C0K1"/>
<proteinExistence type="inferred from homology"/>
<dbReference type="Pfam" id="PF12464">
    <property type="entry name" value="Mac"/>
    <property type="match status" value="1"/>
</dbReference>
<dbReference type="GO" id="GO:0008374">
    <property type="term" value="F:O-acyltransferase activity"/>
    <property type="evidence" value="ECO:0007669"/>
    <property type="project" value="TreeGrafter"/>
</dbReference>
<dbReference type="PROSITE" id="PS00101">
    <property type="entry name" value="HEXAPEP_TRANSFERASES"/>
    <property type="match status" value="1"/>
</dbReference>
<dbReference type="InterPro" id="IPR051159">
    <property type="entry name" value="Hexapeptide_acetyltransf"/>
</dbReference>
<protein>
    <submittedName>
        <fullName evidence="5">Maltose O-acetyltransferase</fullName>
    </submittedName>
</protein>
<dbReference type="CDD" id="cd03357">
    <property type="entry name" value="LbH_MAT_GAT"/>
    <property type="match status" value="1"/>
</dbReference>
<dbReference type="PANTHER" id="PTHR23416">
    <property type="entry name" value="SIALIC ACID SYNTHASE-RELATED"/>
    <property type="match status" value="1"/>
</dbReference>
<dbReference type="SUPFAM" id="SSF51161">
    <property type="entry name" value="Trimeric LpxA-like enzymes"/>
    <property type="match status" value="1"/>
</dbReference>
<dbReference type="GO" id="GO:0005829">
    <property type="term" value="C:cytosol"/>
    <property type="evidence" value="ECO:0007669"/>
    <property type="project" value="TreeGrafter"/>
</dbReference>
<dbReference type="EMBL" id="FOPZ01000017">
    <property type="protein sequence ID" value="SFH68138.1"/>
    <property type="molecule type" value="Genomic_DNA"/>
</dbReference>
<dbReference type="InterPro" id="IPR024688">
    <property type="entry name" value="Mac_dom"/>
</dbReference>
<dbReference type="OrthoDB" id="1475at2157"/>
<dbReference type="InterPro" id="IPR011004">
    <property type="entry name" value="Trimer_LpxA-like_sf"/>
</dbReference>
<dbReference type="Proteomes" id="UP000323537">
    <property type="component" value="Unassembled WGS sequence"/>
</dbReference>
<dbReference type="InterPro" id="IPR001451">
    <property type="entry name" value="Hexapep"/>
</dbReference>
<comment type="similarity">
    <text evidence="1">Belongs to the transferase hexapeptide repeat family.</text>
</comment>
<keyword evidence="6" id="KW-1185">Reference proteome</keyword>
<evidence type="ECO:0000256" key="3">
    <source>
        <dbReference type="SAM" id="MobiDB-lite"/>
    </source>
</evidence>
<feature type="domain" description="Maltose/galactoside acetyltransferase" evidence="4">
    <location>
        <begin position="5"/>
        <end position="59"/>
    </location>
</feature>
<evidence type="ECO:0000313" key="6">
    <source>
        <dbReference type="Proteomes" id="UP000323537"/>
    </source>
</evidence>
<reference evidence="5 6" key="1">
    <citation type="submission" date="2016-10" db="EMBL/GenBank/DDBJ databases">
        <authorList>
            <person name="Varghese N."/>
            <person name="Submissions S."/>
        </authorList>
    </citation>
    <scope>NUCLEOTIDE SEQUENCE [LARGE SCALE GENOMIC DNA]</scope>
    <source>
        <strain evidence="5 6">CGMCC 1.6377</strain>
    </source>
</reference>
<organism evidence="5 6">
    <name type="scientific">Halorubrum aquaticum</name>
    <dbReference type="NCBI Taxonomy" id="387340"/>
    <lineage>
        <taxon>Archaea</taxon>
        <taxon>Methanobacteriati</taxon>
        <taxon>Methanobacteriota</taxon>
        <taxon>Stenosarchaea group</taxon>
        <taxon>Halobacteria</taxon>
        <taxon>Halobacteriales</taxon>
        <taxon>Haloferacaceae</taxon>
        <taxon>Halorubrum</taxon>
    </lineage>
</organism>